<comment type="caution">
    <text evidence="1">The sequence shown here is derived from an EMBL/GenBank/DDBJ whole genome shotgun (WGS) entry which is preliminary data.</text>
</comment>
<sequence length="394" mass="46152">MSKLKLKQFPVLMLLGHDFLIPKIDPRVYKEAKTLISIGFEVTIIYLINNQSKITKFDQIQLLSLKDRVYLPGFKDKKISSAMPRIIWGLISNLINIVRVANNLNFKIIHCHDVDTLIAGLLIKMLKFGRVKLIYDSHEIATEMASFKPFRPFILLTEKFASFWVDGFITINKFAEIFLLKQYPRFKKMPLILKNVPFNSYTLVQPKIHYPLRFIYQGSLKKGRNEIIETIVKELNQYNSKLWHLDILCNIEELERNPVLLNNPQVTIRQIIIDQTKFFKELSKFDLGIVATDRRCLNNYYSLPNKLFDYMISGVAVIAPNYPAIGQIINETKAGYLLDEFSSQQSIKNIIKEIIKKPKNILQKKKNGLFWIRKKYNWNLEEAKLIDFYKKLLV</sequence>
<dbReference type="Gene3D" id="3.40.50.2000">
    <property type="entry name" value="Glycogen Phosphorylase B"/>
    <property type="match status" value="2"/>
</dbReference>
<name>A0A0G0FI89_9BACT</name>
<dbReference type="SUPFAM" id="SSF53756">
    <property type="entry name" value="UDP-Glycosyltransferase/glycogen phosphorylase"/>
    <property type="match status" value="1"/>
</dbReference>
<accession>A0A0G0FI89</accession>
<dbReference type="Proteomes" id="UP000034508">
    <property type="component" value="Unassembled WGS sequence"/>
</dbReference>
<proteinExistence type="predicted"/>
<evidence type="ECO:0000313" key="2">
    <source>
        <dbReference type="Proteomes" id="UP000034508"/>
    </source>
</evidence>
<organism evidence="1 2">
    <name type="scientific">Berkelbacteria bacterium GW2011_GWA1_36_9</name>
    <dbReference type="NCBI Taxonomy" id="1618331"/>
    <lineage>
        <taxon>Bacteria</taxon>
        <taxon>Candidatus Berkelbacteria</taxon>
    </lineage>
</organism>
<gene>
    <name evidence="1" type="ORF">US31_C0002G0103</name>
</gene>
<dbReference type="AlphaFoldDB" id="A0A0G0FI89"/>
<reference evidence="1 2" key="1">
    <citation type="journal article" date="2015" name="Nature">
        <title>rRNA introns, odd ribosomes, and small enigmatic genomes across a large radiation of phyla.</title>
        <authorList>
            <person name="Brown C.T."/>
            <person name="Hug L.A."/>
            <person name="Thomas B.C."/>
            <person name="Sharon I."/>
            <person name="Castelle C.J."/>
            <person name="Singh A."/>
            <person name="Wilkins M.J."/>
            <person name="Williams K.H."/>
            <person name="Banfield J.F."/>
        </authorList>
    </citation>
    <scope>NUCLEOTIDE SEQUENCE [LARGE SCALE GENOMIC DNA]</scope>
</reference>
<protein>
    <submittedName>
        <fullName evidence="1">Uncharacterized protein</fullName>
    </submittedName>
</protein>
<evidence type="ECO:0000313" key="1">
    <source>
        <dbReference type="EMBL" id="KKQ18758.1"/>
    </source>
</evidence>
<dbReference type="EMBL" id="LBSM01000002">
    <property type="protein sequence ID" value="KKQ18758.1"/>
    <property type="molecule type" value="Genomic_DNA"/>
</dbReference>